<evidence type="ECO:0000256" key="1">
    <source>
        <dbReference type="ARBA" id="ARBA00004651"/>
    </source>
</evidence>
<dbReference type="InterPro" id="IPR049453">
    <property type="entry name" value="Memb_transporter_dom"/>
</dbReference>
<dbReference type="Pfam" id="PF12805">
    <property type="entry name" value="FUSC-like"/>
    <property type="match status" value="1"/>
</dbReference>
<feature type="transmembrane region" description="Helical" evidence="8">
    <location>
        <begin position="118"/>
        <end position="135"/>
    </location>
</feature>
<evidence type="ECO:0000313" key="12">
    <source>
        <dbReference type="Proteomes" id="UP001501844"/>
    </source>
</evidence>
<keyword evidence="3 8" id="KW-0812">Transmembrane</keyword>
<feature type="transmembrane region" description="Helical" evidence="8">
    <location>
        <begin position="398"/>
        <end position="416"/>
    </location>
</feature>
<dbReference type="InterPro" id="IPR032692">
    <property type="entry name" value="YccS_N"/>
</dbReference>
<feature type="transmembrane region" description="Helical" evidence="8">
    <location>
        <begin position="447"/>
        <end position="463"/>
    </location>
</feature>
<feature type="coiled-coil region" evidence="7">
    <location>
        <begin position="305"/>
        <end position="332"/>
    </location>
</feature>
<feature type="transmembrane region" description="Helical" evidence="8">
    <location>
        <begin position="422"/>
        <end position="440"/>
    </location>
</feature>
<evidence type="ECO:0000259" key="9">
    <source>
        <dbReference type="Pfam" id="PF12805"/>
    </source>
</evidence>
<organism evidence="11 12">
    <name type="scientific">Nibribacter koreensis</name>
    <dbReference type="NCBI Taxonomy" id="1084519"/>
    <lineage>
        <taxon>Bacteria</taxon>
        <taxon>Pseudomonadati</taxon>
        <taxon>Bacteroidota</taxon>
        <taxon>Cytophagia</taxon>
        <taxon>Cytophagales</taxon>
        <taxon>Hymenobacteraceae</taxon>
        <taxon>Nibribacter</taxon>
    </lineage>
</organism>
<evidence type="ECO:0000256" key="8">
    <source>
        <dbReference type="SAM" id="Phobius"/>
    </source>
</evidence>
<name>A0ABP8F4I1_9BACT</name>
<evidence type="ECO:0000256" key="5">
    <source>
        <dbReference type="ARBA" id="ARBA00023136"/>
    </source>
</evidence>
<sequence>MPSKKYLQEFQYFLFSQHFSDGIKTTIGVLLPSLLASYFGNMAVGFSLSLGAICVSLADSPGPVTHKRNGMLVSMVLGAVVGLVTGYVRQYPVLLGLEILVLSFVCSMFLIYGMRASLIGLAALLVMILTLAQPLDPSAVPQFSFLILAGGAWYMVMSLLSAQIMPYRQTQQALAESIREVAKFLQIKAEFYNPTSDLEQQYHRLVTQQVLVNEKQAAVRELLFKSRLVVKDSTRKGRTLFMIFADMVDLYEQITAIHYDYTALRARFASTGVLPKIVQLITGYADALHHVSLAVQSNQTHGSESPQLARQLEELGQAIQDLENQQDSVQVLVLKKIFVNFKVIAERVQSVEKYLQLGAREDTAFAPREEFAPFVTHLKLDPQLFLQNLTLRSSVFRFSFRMAVVCLLAYVLTKAFPYGQHSYWVLLTVVFILKPGFSLTKQRNYQRLLGTLVGSFVGILVLWLVEDSLARFLFLVLFMVATYSVQRINYVWNVLFMTPFVLLVFSFLGASGLAVVQERMVDTLVGCGLAFLASYLIFPNWEAKQMKTFLQTALKANLDYLQMLAKPEITEVAYKLARKEVYVTSANLSAAFQRMASEPKNKQRKKKEVYELVVLNHILSSFIATMASGRLSDQSQVLSEPSKKMVRRASQALQNALHALDASQPLVAVDPKPLPEPTDAAVTPPEDTLLQEQLAFLNKVCHDIARTTQALS</sequence>
<keyword evidence="12" id="KW-1185">Reference proteome</keyword>
<evidence type="ECO:0000256" key="4">
    <source>
        <dbReference type="ARBA" id="ARBA00022989"/>
    </source>
</evidence>
<dbReference type="PANTHER" id="PTHR30509">
    <property type="entry name" value="P-HYDROXYBENZOIC ACID EFFLUX PUMP SUBUNIT-RELATED"/>
    <property type="match status" value="1"/>
</dbReference>
<dbReference type="Pfam" id="PF13515">
    <property type="entry name" value="FUSC_2"/>
    <property type="match status" value="1"/>
</dbReference>
<proteinExistence type="inferred from homology"/>
<gene>
    <name evidence="11" type="ORF">GCM10023183_00290</name>
</gene>
<feature type="transmembrane region" description="Helical" evidence="8">
    <location>
        <begin position="520"/>
        <end position="538"/>
    </location>
</feature>
<evidence type="ECO:0000256" key="2">
    <source>
        <dbReference type="ARBA" id="ARBA00022475"/>
    </source>
</evidence>
<evidence type="ECO:0000256" key="7">
    <source>
        <dbReference type="SAM" id="Coils"/>
    </source>
</evidence>
<comment type="similarity">
    <text evidence="6">Belongs to the YccS/YhfK family.</text>
</comment>
<feature type="domain" description="Integral membrane protein YccS N-terminal" evidence="9">
    <location>
        <begin position="73"/>
        <end position="340"/>
    </location>
</feature>
<evidence type="ECO:0000259" key="10">
    <source>
        <dbReference type="Pfam" id="PF13515"/>
    </source>
</evidence>
<comment type="caution">
    <text evidence="11">The sequence shown here is derived from an EMBL/GenBank/DDBJ whole genome shotgun (WGS) entry which is preliminary data.</text>
</comment>
<reference evidence="12" key="1">
    <citation type="journal article" date="2019" name="Int. J. Syst. Evol. Microbiol.">
        <title>The Global Catalogue of Microorganisms (GCM) 10K type strain sequencing project: providing services to taxonomists for standard genome sequencing and annotation.</title>
        <authorList>
            <consortium name="The Broad Institute Genomics Platform"/>
            <consortium name="The Broad Institute Genome Sequencing Center for Infectious Disease"/>
            <person name="Wu L."/>
            <person name="Ma J."/>
        </authorList>
    </citation>
    <scope>NUCLEOTIDE SEQUENCE [LARGE SCALE GENOMIC DNA]</scope>
    <source>
        <strain evidence="12">JCM 17917</strain>
    </source>
</reference>
<evidence type="ECO:0000256" key="3">
    <source>
        <dbReference type="ARBA" id="ARBA00022692"/>
    </source>
</evidence>
<accession>A0ABP8F4I1</accession>
<feature type="transmembrane region" description="Helical" evidence="8">
    <location>
        <begin position="70"/>
        <end position="88"/>
    </location>
</feature>
<feature type="transmembrane region" description="Helical" evidence="8">
    <location>
        <begin position="38"/>
        <end position="58"/>
    </location>
</feature>
<dbReference type="Proteomes" id="UP001501844">
    <property type="component" value="Unassembled WGS sequence"/>
</dbReference>
<protein>
    <submittedName>
        <fullName evidence="11">FUSC family protein</fullName>
    </submittedName>
</protein>
<dbReference type="RefSeq" id="WP_345161095.1">
    <property type="nucleotide sequence ID" value="NZ_BAABGX010000001.1"/>
</dbReference>
<keyword evidence="7" id="KW-0175">Coiled coil</keyword>
<evidence type="ECO:0000256" key="6">
    <source>
        <dbReference type="ARBA" id="ARBA00043993"/>
    </source>
</evidence>
<keyword evidence="5 8" id="KW-0472">Membrane</keyword>
<feature type="transmembrane region" description="Helical" evidence="8">
    <location>
        <begin position="94"/>
        <end position="111"/>
    </location>
</feature>
<keyword evidence="2" id="KW-1003">Cell membrane</keyword>
<dbReference type="PANTHER" id="PTHR30509:SF8">
    <property type="entry name" value="INNER MEMBRANE PROTEIN YCCS"/>
    <property type="match status" value="1"/>
</dbReference>
<dbReference type="EMBL" id="BAABGX010000001">
    <property type="protein sequence ID" value="GAA4294988.1"/>
    <property type="molecule type" value="Genomic_DNA"/>
</dbReference>
<feature type="domain" description="Integral membrane bound transporter" evidence="10">
    <location>
        <begin position="408"/>
        <end position="532"/>
    </location>
</feature>
<keyword evidence="4 8" id="KW-1133">Transmembrane helix</keyword>
<evidence type="ECO:0000313" key="11">
    <source>
        <dbReference type="EMBL" id="GAA4294988.1"/>
    </source>
</evidence>
<feature type="transmembrane region" description="Helical" evidence="8">
    <location>
        <begin position="492"/>
        <end position="514"/>
    </location>
</feature>
<feature type="transmembrane region" description="Helical" evidence="8">
    <location>
        <begin position="141"/>
        <end position="162"/>
    </location>
</feature>
<feature type="transmembrane region" description="Helical" evidence="8">
    <location>
        <begin position="469"/>
        <end position="485"/>
    </location>
</feature>
<comment type="subcellular location">
    <subcellularLocation>
        <location evidence="1">Cell membrane</location>
        <topology evidence="1">Multi-pass membrane protein</topology>
    </subcellularLocation>
</comment>